<dbReference type="InterPro" id="IPR002347">
    <property type="entry name" value="SDR_fam"/>
</dbReference>
<dbReference type="PANTHER" id="PTHR43008">
    <property type="entry name" value="BENZIL REDUCTASE"/>
    <property type="match status" value="1"/>
</dbReference>
<name>A0ABW5XJT1_9MICO</name>
<dbReference type="Gene3D" id="3.40.50.720">
    <property type="entry name" value="NAD(P)-binding Rossmann-like Domain"/>
    <property type="match status" value="1"/>
</dbReference>
<gene>
    <name evidence="3" type="ORF">ACFSYH_13870</name>
</gene>
<dbReference type="Pfam" id="PF13561">
    <property type="entry name" value="adh_short_C2"/>
    <property type="match status" value="1"/>
</dbReference>
<dbReference type="PRINTS" id="PR00081">
    <property type="entry name" value="GDHRDH"/>
</dbReference>
<sequence length="258" mass="26700">MRTIVITGGISGIGKALADTIRVAGDKVITVDLKDADVNVDLTTAEGREALVEQVRELSGGKIDGIVANAGLAAPVAATIGVNYFGAIATLEGLRPLLADSDAPRAALTTSMASLHPNDEKLVDLCLAGDEEGALARAEELAADPQTGGLIYGSSKAAIARWIRRVAPTAEWAGGNIPLNGVGPGVVFTPMTADLTATQEAREGLLEMVPMPLNGFMEAQVVADVLDFLISRKNTHLCGQVIFVDGGSDAVIRGDSTW</sequence>
<reference evidence="4" key="1">
    <citation type="journal article" date="2019" name="Int. J. Syst. Evol. Microbiol.">
        <title>The Global Catalogue of Microorganisms (GCM) 10K type strain sequencing project: providing services to taxonomists for standard genome sequencing and annotation.</title>
        <authorList>
            <consortium name="The Broad Institute Genomics Platform"/>
            <consortium name="The Broad Institute Genome Sequencing Center for Infectious Disease"/>
            <person name="Wu L."/>
            <person name="Ma J."/>
        </authorList>
    </citation>
    <scope>NUCLEOTIDE SEQUENCE [LARGE SCALE GENOMIC DNA]</scope>
    <source>
        <strain evidence="4">KCTC 33576</strain>
    </source>
</reference>
<accession>A0ABW5XJT1</accession>
<dbReference type="RefSeq" id="WP_377467875.1">
    <property type="nucleotide sequence ID" value="NZ_JBHUOP010000007.1"/>
</dbReference>
<dbReference type="PANTHER" id="PTHR43008:SF4">
    <property type="entry name" value="CHAIN DEHYDROGENASE, PUTATIVE (AFU_ORTHOLOGUE AFUA_4G08710)-RELATED"/>
    <property type="match status" value="1"/>
</dbReference>
<dbReference type="Pfam" id="PF00106">
    <property type="entry name" value="adh_short"/>
    <property type="match status" value="1"/>
</dbReference>
<keyword evidence="4" id="KW-1185">Reference proteome</keyword>
<dbReference type="EMBL" id="JBHUOP010000007">
    <property type="protein sequence ID" value="MFD2841649.1"/>
    <property type="molecule type" value="Genomic_DNA"/>
</dbReference>
<evidence type="ECO:0000313" key="3">
    <source>
        <dbReference type="EMBL" id="MFD2841649.1"/>
    </source>
</evidence>
<keyword evidence="2" id="KW-0560">Oxidoreductase</keyword>
<dbReference type="Proteomes" id="UP001597391">
    <property type="component" value="Unassembled WGS sequence"/>
</dbReference>
<organism evidence="3 4">
    <name type="scientific">Populibacterium corticicola</name>
    <dbReference type="NCBI Taxonomy" id="1812826"/>
    <lineage>
        <taxon>Bacteria</taxon>
        <taxon>Bacillati</taxon>
        <taxon>Actinomycetota</taxon>
        <taxon>Actinomycetes</taxon>
        <taxon>Micrococcales</taxon>
        <taxon>Jonesiaceae</taxon>
        <taxon>Populibacterium</taxon>
    </lineage>
</organism>
<dbReference type="InterPro" id="IPR036291">
    <property type="entry name" value="NAD(P)-bd_dom_sf"/>
</dbReference>
<evidence type="ECO:0000313" key="4">
    <source>
        <dbReference type="Proteomes" id="UP001597391"/>
    </source>
</evidence>
<dbReference type="SUPFAM" id="SSF51735">
    <property type="entry name" value="NAD(P)-binding Rossmann-fold domains"/>
    <property type="match status" value="1"/>
</dbReference>
<comment type="caution">
    <text evidence="3">The sequence shown here is derived from an EMBL/GenBank/DDBJ whole genome shotgun (WGS) entry which is preliminary data.</text>
</comment>
<protein>
    <submittedName>
        <fullName evidence="3">SDR family oxidoreductase</fullName>
    </submittedName>
</protein>
<evidence type="ECO:0000256" key="2">
    <source>
        <dbReference type="ARBA" id="ARBA00023002"/>
    </source>
</evidence>
<evidence type="ECO:0000256" key="1">
    <source>
        <dbReference type="ARBA" id="ARBA00006484"/>
    </source>
</evidence>
<proteinExistence type="inferred from homology"/>
<comment type="similarity">
    <text evidence="1">Belongs to the short-chain dehydrogenases/reductases (SDR) family.</text>
</comment>